<name>A0AAU2VDR2_9ACTN</name>
<evidence type="ECO:0000256" key="3">
    <source>
        <dbReference type="PROSITE-ProRule" id="PRU00339"/>
    </source>
</evidence>
<dbReference type="PANTHER" id="PTHR44858:SF1">
    <property type="entry name" value="UDP-N-ACETYLGLUCOSAMINE--PEPTIDE N-ACETYLGLUCOSAMINYLTRANSFERASE SPINDLY-RELATED"/>
    <property type="match status" value="1"/>
</dbReference>
<dbReference type="EMBL" id="CP108318">
    <property type="protein sequence ID" value="WTW65608.1"/>
    <property type="molecule type" value="Genomic_DNA"/>
</dbReference>
<sequence>MTSPRHYWVDAEAPASGGPPAAHLDIPCHRRLRGPYTAVGTLLRRIVPELLPEHRELVARRATEVIALAPEVTPVVPQAPQTLTNLAGVKERTRFYPATRALRLAHGAAELLMDWARVRHPGGVVVAFRDLDEADPTDRDFVAILLRRCDPAELTVVVEHPGPADDALGQALKNHATRVPKRPEGPELPIERADPAQRFIDSDGTSRDPALLAAYAELDPEERARRHTARAEILAALGEPTLRHGAIPYHLEHGTDPAGAGLAALTEAVNSCFALGFYEAVIELALRGRRLIPVGQDSTAYRTLTHKTGACLSYLGRGGEAIGYFDEIRRMTTDADAHMGTSYLMAMLYTRFLPKGAHDEDLALAWVNTAIGIADVHPDPERRVLVRAFMRNARALVELHRGNLDGSLALVEEAIAITDADFGPDEQLLHRSVLLYNRAQVRGARGDHTASIADYDEVIRRDPDYGDYYFERAAQRRAVGLYHEALADYAAAIRLTPPFYEAHFNRADLLRELGRDEEALRDLDYALDVEPGHLESLVHRADLLLARGENERAAADIEQGLALDPRNAQLLAAQGTLLADSGDTAAAYASYSAALRAEPGFVAAWANRAVLAHTAGRPAQAVADLDEAIRLGDDAGLRANRAIALQDLGEHERALADLDLAVAALAGQDPDVLYRRGLSRLALHGTEGALADWQAHLAAYGPDETSPYAKEIQLRTDTLS</sequence>
<dbReference type="PANTHER" id="PTHR44858">
    <property type="entry name" value="TETRATRICOPEPTIDE REPEAT PROTEIN 6"/>
    <property type="match status" value="1"/>
</dbReference>
<dbReference type="PROSITE" id="PS50005">
    <property type="entry name" value="TPR"/>
    <property type="match status" value="1"/>
</dbReference>
<evidence type="ECO:0000256" key="2">
    <source>
        <dbReference type="ARBA" id="ARBA00022803"/>
    </source>
</evidence>
<organism evidence="4">
    <name type="scientific">Streptomyces sp. NBC_00003</name>
    <dbReference type="NCBI Taxonomy" id="2903608"/>
    <lineage>
        <taxon>Bacteria</taxon>
        <taxon>Bacillati</taxon>
        <taxon>Actinomycetota</taxon>
        <taxon>Actinomycetes</taxon>
        <taxon>Kitasatosporales</taxon>
        <taxon>Streptomycetaceae</taxon>
        <taxon>Streptomyces</taxon>
    </lineage>
</organism>
<dbReference type="Gene3D" id="1.25.40.10">
    <property type="entry name" value="Tetratricopeptide repeat domain"/>
    <property type="match status" value="4"/>
</dbReference>
<dbReference type="SMART" id="SM00028">
    <property type="entry name" value="TPR"/>
    <property type="match status" value="8"/>
</dbReference>
<keyword evidence="1" id="KW-0677">Repeat</keyword>
<dbReference type="InterPro" id="IPR011990">
    <property type="entry name" value="TPR-like_helical_dom_sf"/>
</dbReference>
<dbReference type="InterPro" id="IPR019734">
    <property type="entry name" value="TPR_rpt"/>
</dbReference>
<keyword evidence="2 3" id="KW-0802">TPR repeat</keyword>
<reference evidence="4" key="1">
    <citation type="submission" date="2022-10" db="EMBL/GenBank/DDBJ databases">
        <title>The complete genomes of actinobacterial strains from the NBC collection.</title>
        <authorList>
            <person name="Joergensen T.S."/>
            <person name="Alvarez Arevalo M."/>
            <person name="Sterndorff E.B."/>
            <person name="Faurdal D."/>
            <person name="Vuksanovic O."/>
            <person name="Mourched A.-S."/>
            <person name="Charusanti P."/>
            <person name="Shaw S."/>
            <person name="Blin K."/>
            <person name="Weber T."/>
        </authorList>
    </citation>
    <scope>NUCLEOTIDE SEQUENCE</scope>
    <source>
        <strain evidence="4">NBC_00003</strain>
    </source>
</reference>
<accession>A0AAU2VDR2</accession>
<gene>
    <name evidence="4" type="ORF">OG549_35960</name>
</gene>
<evidence type="ECO:0000313" key="4">
    <source>
        <dbReference type="EMBL" id="WTW65608.1"/>
    </source>
</evidence>
<dbReference type="InterPro" id="IPR050498">
    <property type="entry name" value="Ycf3"/>
</dbReference>
<evidence type="ECO:0000256" key="1">
    <source>
        <dbReference type="ARBA" id="ARBA00022737"/>
    </source>
</evidence>
<dbReference type="Pfam" id="PF13432">
    <property type="entry name" value="TPR_16"/>
    <property type="match status" value="2"/>
</dbReference>
<dbReference type="AlphaFoldDB" id="A0AAU2VDR2"/>
<proteinExistence type="predicted"/>
<protein>
    <submittedName>
        <fullName evidence="4">Tetratricopeptide repeat protein</fullName>
    </submittedName>
</protein>
<feature type="repeat" description="TPR" evidence="3">
    <location>
        <begin position="500"/>
        <end position="533"/>
    </location>
</feature>
<dbReference type="SUPFAM" id="SSF48452">
    <property type="entry name" value="TPR-like"/>
    <property type="match status" value="1"/>
</dbReference>